<dbReference type="GO" id="GO:0009536">
    <property type="term" value="C:plastid"/>
    <property type="evidence" value="ECO:0007669"/>
    <property type="project" value="UniProtKB-SubCell"/>
</dbReference>
<protein>
    <recommendedName>
        <fullName evidence="3">Plastid lipid-associated protein/fibrillin conserved domain-containing protein</fullName>
    </recommendedName>
</protein>
<dbReference type="Pfam" id="PF04755">
    <property type="entry name" value="PAP_fibrillin"/>
    <property type="match status" value="1"/>
</dbReference>
<evidence type="ECO:0000256" key="1">
    <source>
        <dbReference type="ARBA" id="ARBA00004474"/>
    </source>
</evidence>
<evidence type="ECO:0000256" key="2">
    <source>
        <dbReference type="ARBA" id="ARBA00022640"/>
    </source>
</evidence>
<dbReference type="PANTHER" id="PTHR35690">
    <property type="entry name" value="OS01G0363500 PROTEIN"/>
    <property type="match status" value="1"/>
</dbReference>
<reference evidence="4" key="1">
    <citation type="submission" date="2021-01" db="EMBL/GenBank/DDBJ databases">
        <authorList>
            <person name="Corre E."/>
            <person name="Pelletier E."/>
            <person name="Niang G."/>
            <person name="Scheremetjew M."/>
            <person name="Finn R."/>
            <person name="Kale V."/>
            <person name="Holt S."/>
            <person name="Cochrane G."/>
            <person name="Meng A."/>
            <person name="Brown T."/>
            <person name="Cohen L."/>
        </authorList>
    </citation>
    <scope>NUCLEOTIDE SEQUENCE</scope>
    <source>
        <strain evidence="4">CCMP1374</strain>
    </source>
</reference>
<evidence type="ECO:0000313" key="4">
    <source>
        <dbReference type="EMBL" id="CAD8491113.1"/>
    </source>
</evidence>
<name>A0A7S0EPI4_9EUKA</name>
<proteinExistence type="predicted"/>
<feature type="domain" description="Plastid lipid-associated protein/fibrillin conserved" evidence="3">
    <location>
        <begin position="104"/>
        <end position="197"/>
    </location>
</feature>
<dbReference type="PANTHER" id="PTHR35690:SF1">
    <property type="entry name" value="OS01G0363500 PROTEIN"/>
    <property type="match status" value="1"/>
</dbReference>
<gene>
    <name evidence="4" type="ORF">PANT1444_LOCUS11481</name>
</gene>
<keyword evidence="2" id="KW-0934">Plastid</keyword>
<sequence>MLALYSAASSAFVLPGRQQLATRGASVRMAINPGEVWESYKAVVAASTEYKDAPSVDSALALCRVAATSREADPDTVCEEMLTVEKGMRDTAKDDGGELSRSTLQSLDGAWRLVFTTGTVEMQSKLGRKVDYFPLRATQTFDTKTNAITNGIYIGSFALVRFFGSFEWLEERRRVEFDFDRIAVLGLPAFDLPKGGAEELGAATGLGAKSNVKRAEDGKKAFFNWISADAEIATARGGGGGLALWQRDAEMEVAMRAGN</sequence>
<accession>A0A7S0EPI4</accession>
<dbReference type="AlphaFoldDB" id="A0A7S0EPI4"/>
<dbReference type="EMBL" id="HBEP01020435">
    <property type="protein sequence ID" value="CAD8491113.1"/>
    <property type="molecule type" value="Transcribed_RNA"/>
</dbReference>
<comment type="subcellular location">
    <subcellularLocation>
        <location evidence="1">Plastid</location>
    </subcellularLocation>
</comment>
<dbReference type="InterPro" id="IPR006843">
    <property type="entry name" value="PAP/fibrillin_dom"/>
</dbReference>
<organism evidence="4">
    <name type="scientific">Phaeocystis antarctica</name>
    <dbReference type="NCBI Taxonomy" id="33657"/>
    <lineage>
        <taxon>Eukaryota</taxon>
        <taxon>Haptista</taxon>
        <taxon>Haptophyta</taxon>
        <taxon>Prymnesiophyceae</taxon>
        <taxon>Phaeocystales</taxon>
        <taxon>Phaeocystaceae</taxon>
        <taxon>Phaeocystis</taxon>
    </lineage>
</organism>
<evidence type="ECO:0000259" key="3">
    <source>
        <dbReference type="Pfam" id="PF04755"/>
    </source>
</evidence>